<gene>
    <name evidence="1" type="ORF">CABS02_03802</name>
</gene>
<evidence type="ECO:0000313" key="2">
    <source>
        <dbReference type="Proteomes" id="UP001056436"/>
    </source>
</evidence>
<keyword evidence="2" id="KW-1185">Reference proteome</keyword>
<dbReference type="Proteomes" id="UP001056436">
    <property type="component" value="Unassembled WGS sequence"/>
</dbReference>
<sequence length="81" mass="8793">MDHQIATPRLPYVVTTHMFTTTDMPSVTTTITTSGSSKPSTIAILEKHAARMAHLETLVVELRLEFSGNRMVLGSPSHDGA</sequence>
<dbReference type="AlphaFoldDB" id="A0A9P9XMD8"/>
<comment type="caution">
    <text evidence="1">The sequence shown here is derived from an EMBL/GenBank/DDBJ whole genome shotgun (WGS) entry which is preliminary data.</text>
</comment>
<dbReference type="EMBL" id="SDAQ01000014">
    <property type="protein sequence ID" value="KAI3556093.1"/>
    <property type="molecule type" value="Genomic_DNA"/>
</dbReference>
<reference evidence="1" key="1">
    <citation type="submission" date="2019-01" db="EMBL/GenBank/DDBJ databases">
        <title>Colletotrichum abscissum LGMF1257.</title>
        <authorList>
            <person name="Baroncelli R."/>
        </authorList>
    </citation>
    <scope>NUCLEOTIDE SEQUENCE</scope>
    <source>
        <strain evidence="1">Ca142</strain>
    </source>
</reference>
<proteinExistence type="predicted"/>
<organism evidence="1 2">
    <name type="scientific">Colletotrichum abscissum</name>
    <dbReference type="NCBI Taxonomy" id="1671311"/>
    <lineage>
        <taxon>Eukaryota</taxon>
        <taxon>Fungi</taxon>
        <taxon>Dikarya</taxon>
        <taxon>Ascomycota</taxon>
        <taxon>Pezizomycotina</taxon>
        <taxon>Sordariomycetes</taxon>
        <taxon>Hypocreomycetidae</taxon>
        <taxon>Glomerellales</taxon>
        <taxon>Glomerellaceae</taxon>
        <taxon>Colletotrichum</taxon>
        <taxon>Colletotrichum acutatum species complex</taxon>
    </lineage>
</organism>
<protein>
    <submittedName>
        <fullName evidence="1">Uncharacterized protein</fullName>
    </submittedName>
</protein>
<name>A0A9P9XMD8_9PEZI</name>
<evidence type="ECO:0000313" key="1">
    <source>
        <dbReference type="EMBL" id="KAI3556093.1"/>
    </source>
</evidence>
<accession>A0A9P9XMD8</accession>